<protein>
    <submittedName>
        <fullName evidence="1">Uncharacterized protein</fullName>
    </submittedName>
</protein>
<gene>
    <name evidence="1" type="ORF">CRE_26734</name>
    <name evidence="2" type="ORF">GCK72_015698</name>
</gene>
<dbReference type="HOGENOM" id="CLU_2199385_0_0_1"/>
<sequence>MCERDDCMSISNRRAGQTIICAYLTELQPPILRDHTGTHMLKCALPTGSNGEKGDLYLFHLIYEQELPRCTRITPIPSVLYPVYRKILEEYRQQRMEALRTGK</sequence>
<evidence type="ECO:0000313" key="4">
    <source>
        <dbReference type="Proteomes" id="UP000483820"/>
    </source>
</evidence>
<dbReference type="RefSeq" id="XP_003099010.1">
    <property type="nucleotide sequence ID" value="XM_003098962.1"/>
</dbReference>
<dbReference type="GeneID" id="9817199"/>
<dbReference type="FunCoup" id="E3MXX5">
    <property type="interactions" value="408"/>
</dbReference>
<proteinExistence type="predicted"/>
<dbReference type="OrthoDB" id="5822351at2759"/>
<keyword evidence="3" id="KW-1185">Reference proteome</keyword>
<dbReference type="STRING" id="31234.E3MXX5"/>
<organism evidence="3">
    <name type="scientific">Caenorhabditis remanei</name>
    <name type="common">Caenorhabditis vulgaris</name>
    <dbReference type="NCBI Taxonomy" id="31234"/>
    <lineage>
        <taxon>Eukaryota</taxon>
        <taxon>Metazoa</taxon>
        <taxon>Ecdysozoa</taxon>
        <taxon>Nematoda</taxon>
        <taxon>Chromadorea</taxon>
        <taxon>Rhabditida</taxon>
        <taxon>Rhabditina</taxon>
        <taxon>Rhabditomorpha</taxon>
        <taxon>Rhabditoidea</taxon>
        <taxon>Rhabditidae</taxon>
        <taxon>Peloderinae</taxon>
        <taxon>Caenorhabditis</taxon>
    </lineage>
</organism>
<evidence type="ECO:0000313" key="1">
    <source>
        <dbReference type="EMBL" id="EFP11766.1"/>
    </source>
</evidence>
<dbReference type="EMBL" id="WUAV01000004">
    <property type="protein sequence ID" value="KAF1759237.1"/>
    <property type="molecule type" value="Genomic_DNA"/>
</dbReference>
<dbReference type="Proteomes" id="UP000008281">
    <property type="component" value="Unassembled WGS sequence"/>
</dbReference>
<dbReference type="eggNOG" id="ENOG502TIES">
    <property type="taxonomic scope" value="Eukaryota"/>
</dbReference>
<dbReference type="KEGG" id="crq:GCK72_015698"/>
<dbReference type="CTD" id="9817199"/>
<dbReference type="AlphaFoldDB" id="E3MXX5"/>
<name>E3MXX5_CAERE</name>
<dbReference type="InParanoid" id="E3MXX5"/>
<dbReference type="Proteomes" id="UP000483820">
    <property type="component" value="Chromosome IV"/>
</dbReference>
<dbReference type="EMBL" id="DS268493">
    <property type="protein sequence ID" value="EFP11766.1"/>
    <property type="molecule type" value="Genomic_DNA"/>
</dbReference>
<reference evidence="1" key="1">
    <citation type="submission" date="2007-07" db="EMBL/GenBank/DDBJ databases">
        <title>PCAP assembly of the Caenorhabditis remanei genome.</title>
        <authorList>
            <consortium name="The Caenorhabditis remanei Sequencing Consortium"/>
            <person name="Wilson R.K."/>
        </authorList>
    </citation>
    <scope>NUCLEOTIDE SEQUENCE [LARGE SCALE GENOMIC DNA]</scope>
    <source>
        <strain evidence="1">PB4641</strain>
    </source>
</reference>
<evidence type="ECO:0000313" key="2">
    <source>
        <dbReference type="EMBL" id="KAF1759237.1"/>
    </source>
</evidence>
<reference evidence="2 4" key="2">
    <citation type="submission" date="2019-12" db="EMBL/GenBank/DDBJ databases">
        <title>Chromosome-level assembly of the Caenorhabditis remanei genome.</title>
        <authorList>
            <person name="Teterina A.A."/>
            <person name="Willis J.H."/>
            <person name="Phillips P.C."/>
        </authorList>
    </citation>
    <scope>NUCLEOTIDE SEQUENCE [LARGE SCALE GENOMIC DNA]</scope>
    <source>
        <strain evidence="2 4">PX506</strain>
        <tissue evidence="2">Whole organism</tissue>
    </source>
</reference>
<accession>E3MXX5</accession>
<dbReference type="OMA" id="QTIICAY"/>
<evidence type="ECO:0000313" key="3">
    <source>
        <dbReference type="Proteomes" id="UP000008281"/>
    </source>
</evidence>